<keyword evidence="2" id="KW-1185">Reference proteome</keyword>
<dbReference type="EMBL" id="CP132460">
    <property type="protein sequence ID" value="WNY66344.1"/>
    <property type="molecule type" value="Genomic_DNA"/>
</dbReference>
<geneLocation type="plasmid" evidence="1 2">
    <name>lp54</name>
</geneLocation>
<accession>A0ABZ0CGE7</accession>
<dbReference type="Pfam" id="PF05085">
    <property type="entry name" value="DUF685"/>
    <property type="match status" value="1"/>
</dbReference>
<reference evidence="1" key="1">
    <citation type="submission" date="2023-07" db="EMBL/GenBank/DDBJ databases">
        <title>Genome sequencing of multiple Borrelia sensu lato isolates.</title>
        <authorList>
            <person name="Mongodin E.F."/>
            <person name="Rudenko N."/>
            <person name="Fraser C.M."/>
            <person name="Schutzer S."/>
            <person name="Luft B."/>
            <person name="Morgan R."/>
            <person name="Chastens S."/>
            <person name="Qiu W."/>
        </authorList>
    </citation>
    <scope>NUCLEOTIDE SEQUENCE [LARGE SCALE GENOMIC DNA]</scope>
    <source>
        <strain evidence="1">21038</strain>
    </source>
</reference>
<name>A0ABZ0CGE7_BORAD</name>
<dbReference type="InterPro" id="IPR007777">
    <property type="entry name" value="DUF685"/>
</dbReference>
<organism evidence="1 2">
    <name type="scientific">Borrelia andersonii</name>
    <name type="common">Borreliella andersonii</name>
    <dbReference type="NCBI Taxonomy" id="42109"/>
    <lineage>
        <taxon>Bacteria</taxon>
        <taxon>Pseudomonadati</taxon>
        <taxon>Spirochaetota</taxon>
        <taxon>Spirochaetia</taxon>
        <taxon>Spirochaetales</taxon>
        <taxon>Borreliaceae</taxon>
        <taxon>Borreliella</taxon>
    </lineage>
</organism>
<keyword evidence="1" id="KW-0614">Plasmid</keyword>
<sequence>MNTNEPQESVQIKDLNKKTKVNQSDLIPIDDMVEDTCAITYQHLLEQIQNDTFYNNEFGCFKKAIKDVISKELSKNKEYIKNIYIKVISKLLKLSTPPENIDFDAVFRKVKSTFIESLRHTNTKPSSNKISIYNPNTKDIELIQFEILIESLKEFLAEKSEINQLKNDLTNYIQINDFTDKFKNSFKLLPKQTLDAKNEQLVSCYQNEIPQIASVPIWWQGKTHSFGGPTDNS</sequence>
<protein>
    <submittedName>
        <fullName evidence="1">DUF685 domain-containing protein</fullName>
    </submittedName>
</protein>
<evidence type="ECO:0000313" key="2">
    <source>
        <dbReference type="Proteomes" id="UP001305787"/>
    </source>
</evidence>
<evidence type="ECO:0000313" key="1">
    <source>
        <dbReference type="EMBL" id="WNY66344.1"/>
    </source>
</evidence>
<dbReference type="Proteomes" id="UP001305787">
    <property type="component" value="Plasmid lp54"/>
</dbReference>
<proteinExistence type="predicted"/>
<gene>
    <name evidence="1" type="ORF">QIA45_04500</name>
</gene>
<dbReference type="RefSeq" id="WP_316255702.1">
    <property type="nucleotide sequence ID" value="NZ_CP132460.1"/>
</dbReference>